<evidence type="ECO:0000256" key="1">
    <source>
        <dbReference type="SAM" id="MobiDB-lite"/>
    </source>
</evidence>
<sequence>MATGNDNEDLAPGGVIIPEEDALPTPTRTGHGKMPEDIDDDAYAAAAEQERVAAGLTDYAPSDVPPATDPLPDGSSEAADLAQRGLLDNNDATGARANEDQDNS</sequence>
<protein>
    <submittedName>
        <fullName evidence="2">Uncharacterized protein</fullName>
    </submittedName>
</protein>
<keyword evidence="3" id="KW-1185">Reference proteome</keyword>
<gene>
    <name evidence="2" type="ORF">QFZ36_002562</name>
</gene>
<evidence type="ECO:0000313" key="2">
    <source>
        <dbReference type="EMBL" id="MDQ0675001.1"/>
    </source>
</evidence>
<accession>A0ABU0PM15</accession>
<dbReference type="RefSeq" id="WP_306636955.1">
    <property type="nucleotide sequence ID" value="NZ_JAUSXB010000001.1"/>
</dbReference>
<feature type="region of interest" description="Disordered" evidence="1">
    <location>
        <begin position="51"/>
        <end position="104"/>
    </location>
</feature>
<proteinExistence type="predicted"/>
<dbReference type="EMBL" id="JAUSXB010000001">
    <property type="protein sequence ID" value="MDQ0675001.1"/>
    <property type="molecule type" value="Genomic_DNA"/>
</dbReference>
<organism evidence="2 3">
    <name type="scientific">Pseudarthrobacter siccitolerans</name>
    <dbReference type="NCBI Taxonomy" id="861266"/>
    <lineage>
        <taxon>Bacteria</taxon>
        <taxon>Bacillati</taxon>
        <taxon>Actinomycetota</taxon>
        <taxon>Actinomycetes</taxon>
        <taxon>Micrococcales</taxon>
        <taxon>Micrococcaceae</taxon>
        <taxon>Pseudarthrobacter</taxon>
    </lineage>
</organism>
<dbReference type="Proteomes" id="UP001236806">
    <property type="component" value="Unassembled WGS sequence"/>
</dbReference>
<reference evidence="2 3" key="1">
    <citation type="submission" date="2023-07" db="EMBL/GenBank/DDBJ databases">
        <title>Comparative genomics of wheat-associated soil bacteria to identify genetic determinants of phenazine resistance.</title>
        <authorList>
            <person name="Mouncey N."/>
        </authorList>
    </citation>
    <scope>NUCLEOTIDE SEQUENCE [LARGE SCALE GENOMIC DNA]</scope>
    <source>
        <strain evidence="2 3">W1I3</strain>
    </source>
</reference>
<comment type="caution">
    <text evidence="2">The sequence shown here is derived from an EMBL/GenBank/DDBJ whole genome shotgun (WGS) entry which is preliminary data.</text>
</comment>
<name>A0ABU0PM15_9MICC</name>
<evidence type="ECO:0000313" key="3">
    <source>
        <dbReference type="Proteomes" id="UP001236806"/>
    </source>
</evidence>
<feature type="region of interest" description="Disordered" evidence="1">
    <location>
        <begin position="1"/>
        <end position="39"/>
    </location>
</feature>